<keyword evidence="3" id="KW-1185">Reference proteome</keyword>
<evidence type="ECO:0000313" key="3">
    <source>
        <dbReference type="Proteomes" id="UP000009168"/>
    </source>
</evidence>
<dbReference type="Proteomes" id="UP000009168">
    <property type="component" value="Unassembled WGS sequence"/>
</dbReference>
<keyword evidence="1" id="KW-1133">Transmembrane helix</keyword>
<dbReference type="GeneID" id="24440664"/>
<dbReference type="AlphaFoldDB" id="W7XJG9"/>
<dbReference type="OrthoDB" id="302623at2759"/>
<evidence type="ECO:0000313" key="2">
    <source>
        <dbReference type="EMBL" id="EWS75511.1"/>
    </source>
</evidence>
<organism evidence="2 3">
    <name type="scientific">Tetrahymena thermophila (strain SB210)</name>
    <dbReference type="NCBI Taxonomy" id="312017"/>
    <lineage>
        <taxon>Eukaryota</taxon>
        <taxon>Sar</taxon>
        <taxon>Alveolata</taxon>
        <taxon>Ciliophora</taxon>
        <taxon>Intramacronucleata</taxon>
        <taxon>Oligohymenophorea</taxon>
        <taxon>Hymenostomatida</taxon>
        <taxon>Tetrahymenina</taxon>
        <taxon>Tetrahymenidae</taxon>
        <taxon>Tetrahymena</taxon>
    </lineage>
</organism>
<gene>
    <name evidence="2" type="ORF">TTHERM_000784759</name>
</gene>
<reference evidence="3" key="1">
    <citation type="journal article" date="2006" name="PLoS Biol.">
        <title>Macronuclear genome sequence of the ciliate Tetrahymena thermophila, a model eukaryote.</title>
        <authorList>
            <person name="Eisen J.A."/>
            <person name="Coyne R.S."/>
            <person name="Wu M."/>
            <person name="Wu D."/>
            <person name="Thiagarajan M."/>
            <person name="Wortman J.R."/>
            <person name="Badger J.H."/>
            <person name="Ren Q."/>
            <person name="Amedeo P."/>
            <person name="Jones K.M."/>
            <person name="Tallon L.J."/>
            <person name="Delcher A.L."/>
            <person name="Salzberg S.L."/>
            <person name="Silva J.C."/>
            <person name="Haas B.J."/>
            <person name="Majoros W.H."/>
            <person name="Farzad M."/>
            <person name="Carlton J.M."/>
            <person name="Smith R.K. Jr."/>
            <person name="Garg J."/>
            <person name="Pearlman R.E."/>
            <person name="Karrer K.M."/>
            <person name="Sun L."/>
            <person name="Manning G."/>
            <person name="Elde N.C."/>
            <person name="Turkewitz A.P."/>
            <person name="Asai D.J."/>
            <person name="Wilkes D.E."/>
            <person name="Wang Y."/>
            <person name="Cai H."/>
            <person name="Collins K."/>
            <person name="Stewart B.A."/>
            <person name="Lee S.R."/>
            <person name="Wilamowska K."/>
            <person name="Weinberg Z."/>
            <person name="Ruzzo W.L."/>
            <person name="Wloga D."/>
            <person name="Gaertig J."/>
            <person name="Frankel J."/>
            <person name="Tsao C.-C."/>
            <person name="Gorovsky M.A."/>
            <person name="Keeling P.J."/>
            <person name="Waller R.F."/>
            <person name="Patron N.J."/>
            <person name="Cherry J.M."/>
            <person name="Stover N.A."/>
            <person name="Krieger C.J."/>
            <person name="del Toro C."/>
            <person name="Ryder H.F."/>
            <person name="Williamson S.C."/>
            <person name="Barbeau R.A."/>
            <person name="Hamilton E.P."/>
            <person name="Orias E."/>
        </authorList>
    </citation>
    <scope>NUCLEOTIDE SEQUENCE [LARGE SCALE GENOMIC DNA]</scope>
    <source>
        <strain evidence="3">SB210</strain>
    </source>
</reference>
<dbReference type="KEGG" id="tet:TTHERM_000784759"/>
<dbReference type="InParanoid" id="W7XJG9"/>
<feature type="transmembrane region" description="Helical" evidence="1">
    <location>
        <begin position="28"/>
        <end position="49"/>
    </location>
</feature>
<proteinExistence type="predicted"/>
<accession>W7XJG9</accession>
<name>W7XJG9_TETTS</name>
<evidence type="ECO:0000256" key="1">
    <source>
        <dbReference type="SAM" id="Phobius"/>
    </source>
</evidence>
<keyword evidence="1" id="KW-0472">Membrane</keyword>
<sequence>MSILKYDIFSSEFLFNIGNQKYWKRGSYLGLVLSILSFGVMIFYFAYLVNQYSNNLISPNFRSQSFITNYRKDVILSQDLVGFQFYYNASMTIDQYQEIQNKTYIVFQVTLFYQDAKNNIYQSFNLDVIKCTDSQLNGFYCIDFSKVSDYSLLLDTSNNNVKVSNLYIRMYGCLDIDNFKQNIPSNCADQTDIDNVINGLDTFFYTRAKSQQYNTTSKQIQTNYRTIPNYMQVNLTIFNTLSIQIQETEVVQGLIFQQQESYTSPYQYNQMVSTLDRKLSLKKGEGPYMEIIVQIDEIVWQFHIQYPTIIQILALVNGAAFIIVICRSIGRFYSQLLIKQDFFMLFLQNIYSGKYEQILKHNSFIQQKMDNIPQPTDLILKQTDYVIEKRDKKQIFIPLFSTKSRDYVEKNQVNSQKQEESTIFSTPSNRQDYLNQIKEEQALDKLQNNQNIEKYSQHEKSNFQNNQLNSTFGNSSKCISQSPKSIFEKKQCESQRKSIQSKSKDHDFKGDLETKYQNILDYNTERDKREVLTNNLAKNFKVIQSKSIQQKIKDFIFRFQFCKPKKYYSSKGIEEELIKKIFSEVHLTLDIFEFFKDIFFLKKAITMLLSQDQLAAIQCIGLTENYLNLNQQKTDFKQKQRSTKLSYFEKQFSLLQSQELQEQHINSFFKNFYESKQQNEVDQRIVSSIFKTDQEEIFVC</sequence>
<protein>
    <submittedName>
        <fullName evidence="2">AMP-binding enzyme family protein</fullName>
    </submittedName>
</protein>
<dbReference type="RefSeq" id="XP_012651980.1">
    <property type="nucleotide sequence ID" value="XM_012796526.1"/>
</dbReference>
<keyword evidence="1" id="KW-0812">Transmembrane</keyword>
<dbReference type="EMBL" id="GG662770">
    <property type="protein sequence ID" value="EWS75511.1"/>
    <property type="molecule type" value="Genomic_DNA"/>
</dbReference>